<proteinExistence type="predicted"/>
<dbReference type="Proteomes" id="UP000299102">
    <property type="component" value="Unassembled WGS sequence"/>
</dbReference>
<reference evidence="2 3" key="1">
    <citation type="journal article" date="2019" name="Commun. Biol.">
        <title>The bagworm genome reveals a unique fibroin gene that provides high tensile strength.</title>
        <authorList>
            <person name="Kono N."/>
            <person name="Nakamura H."/>
            <person name="Ohtoshi R."/>
            <person name="Tomita M."/>
            <person name="Numata K."/>
            <person name="Arakawa K."/>
        </authorList>
    </citation>
    <scope>NUCLEOTIDE SEQUENCE [LARGE SCALE GENOMIC DNA]</scope>
</reference>
<evidence type="ECO:0000313" key="3">
    <source>
        <dbReference type="Proteomes" id="UP000299102"/>
    </source>
</evidence>
<dbReference type="EMBL" id="BGZK01000661">
    <property type="protein sequence ID" value="GBP55123.1"/>
    <property type="molecule type" value="Genomic_DNA"/>
</dbReference>
<organism evidence="2 3">
    <name type="scientific">Eumeta variegata</name>
    <name type="common">Bagworm moth</name>
    <name type="synonym">Eumeta japonica</name>
    <dbReference type="NCBI Taxonomy" id="151549"/>
    <lineage>
        <taxon>Eukaryota</taxon>
        <taxon>Metazoa</taxon>
        <taxon>Ecdysozoa</taxon>
        <taxon>Arthropoda</taxon>
        <taxon>Hexapoda</taxon>
        <taxon>Insecta</taxon>
        <taxon>Pterygota</taxon>
        <taxon>Neoptera</taxon>
        <taxon>Endopterygota</taxon>
        <taxon>Lepidoptera</taxon>
        <taxon>Glossata</taxon>
        <taxon>Ditrysia</taxon>
        <taxon>Tineoidea</taxon>
        <taxon>Psychidae</taxon>
        <taxon>Oiketicinae</taxon>
        <taxon>Eumeta</taxon>
    </lineage>
</organism>
<accession>A0A4C1WW35</accession>
<protein>
    <submittedName>
        <fullName evidence="2">Uncharacterized protein</fullName>
    </submittedName>
</protein>
<sequence>MDGGGRVAAGTRITRRNATVKVATSRLHSIRAWRFTSRVAFCAAGELATSELTESVRTAPVGKICKNIINELRHYRGSVISVERPAPSTRTKITTTSRDESLRSQEKSSREKAFYTKLVTFSFVVMKTGVTNVAPFLFAPGKICGILSL</sequence>
<evidence type="ECO:0000313" key="2">
    <source>
        <dbReference type="EMBL" id="GBP55123.1"/>
    </source>
</evidence>
<gene>
    <name evidence="2" type="ORF">EVAR_38003_1</name>
</gene>
<feature type="compositionally biased region" description="Basic and acidic residues" evidence="1">
    <location>
        <begin position="97"/>
        <end position="106"/>
    </location>
</feature>
<name>A0A4C1WW35_EUMVA</name>
<evidence type="ECO:0000256" key="1">
    <source>
        <dbReference type="SAM" id="MobiDB-lite"/>
    </source>
</evidence>
<keyword evidence="3" id="KW-1185">Reference proteome</keyword>
<comment type="caution">
    <text evidence="2">The sequence shown here is derived from an EMBL/GenBank/DDBJ whole genome shotgun (WGS) entry which is preliminary data.</text>
</comment>
<feature type="region of interest" description="Disordered" evidence="1">
    <location>
        <begin position="86"/>
        <end position="106"/>
    </location>
</feature>
<dbReference type="AlphaFoldDB" id="A0A4C1WW35"/>